<reference evidence="1" key="1">
    <citation type="submission" date="2023-03" db="EMBL/GenBank/DDBJ databases">
        <title>Massive genome expansion in bonnet fungi (Mycena s.s.) driven by repeated elements and novel gene families across ecological guilds.</title>
        <authorList>
            <consortium name="Lawrence Berkeley National Laboratory"/>
            <person name="Harder C.B."/>
            <person name="Miyauchi S."/>
            <person name="Viragh M."/>
            <person name="Kuo A."/>
            <person name="Thoen E."/>
            <person name="Andreopoulos B."/>
            <person name="Lu D."/>
            <person name="Skrede I."/>
            <person name="Drula E."/>
            <person name="Henrissat B."/>
            <person name="Morin E."/>
            <person name="Kohler A."/>
            <person name="Barry K."/>
            <person name="LaButti K."/>
            <person name="Morin E."/>
            <person name="Salamov A."/>
            <person name="Lipzen A."/>
            <person name="Mereny Z."/>
            <person name="Hegedus B."/>
            <person name="Baldrian P."/>
            <person name="Stursova M."/>
            <person name="Weitz H."/>
            <person name="Taylor A."/>
            <person name="Grigoriev I.V."/>
            <person name="Nagy L.G."/>
            <person name="Martin F."/>
            <person name="Kauserud H."/>
        </authorList>
    </citation>
    <scope>NUCLEOTIDE SEQUENCE</scope>
    <source>
        <strain evidence="1">9284</strain>
    </source>
</reference>
<protein>
    <recommendedName>
        <fullName evidence="3">F-box domain-containing protein</fullName>
    </recommendedName>
</protein>
<keyword evidence="2" id="KW-1185">Reference proteome</keyword>
<evidence type="ECO:0000313" key="2">
    <source>
        <dbReference type="Proteomes" id="UP001221142"/>
    </source>
</evidence>
<sequence>MSTASPPRLAPEIFGRIIENLDSNPDWLQCSLVCHGWLHFSRSELRILLRTDASALELAQLLADPKNTLASTLRHLSIFKVKRVEALIAVLGSFTQLSTLSLVGVTADNLPALPSLTRLELTVAHFQSYTSFLSSVTQQRCLQHLSFGELSCDNVDSDNSHDLAISNFHLRSLLMVFFYPTLLDERFLFAVRTRKLTLGWHAVSVCGPLIRNYLRHLGPELHSLHLLQLHESNIDEISTLDFTTNVNLVNLALDHVVYCDQDTREISVSPALISLLSGMPTRLQNLTLYLQIHADAPSLRLLSQLAECLGTASLRTVQCIIKPFGYPRNYELQKFVEDSLR</sequence>
<dbReference type="Proteomes" id="UP001221142">
    <property type="component" value="Unassembled WGS sequence"/>
</dbReference>
<name>A0AAD7FBC4_9AGAR</name>
<evidence type="ECO:0008006" key="3">
    <source>
        <dbReference type="Google" id="ProtNLM"/>
    </source>
</evidence>
<dbReference type="AlphaFoldDB" id="A0AAD7FBC4"/>
<feature type="non-terminal residue" evidence="1">
    <location>
        <position position="1"/>
    </location>
</feature>
<proteinExistence type="predicted"/>
<evidence type="ECO:0000313" key="1">
    <source>
        <dbReference type="EMBL" id="KAJ7610206.1"/>
    </source>
</evidence>
<accession>A0AAD7FBC4</accession>
<organism evidence="1 2">
    <name type="scientific">Roridomyces roridus</name>
    <dbReference type="NCBI Taxonomy" id="1738132"/>
    <lineage>
        <taxon>Eukaryota</taxon>
        <taxon>Fungi</taxon>
        <taxon>Dikarya</taxon>
        <taxon>Basidiomycota</taxon>
        <taxon>Agaricomycotina</taxon>
        <taxon>Agaricomycetes</taxon>
        <taxon>Agaricomycetidae</taxon>
        <taxon>Agaricales</taxon>
        <taxon>Marasmiineae</taxon>
        <taxon>Mycenaceae</taxon>
        <taxon>Roridomyces</taxon>
    </lineage>
</organism>
<gene>
    <name evidence="1" type="ORF">FB45DRAFT_942942</name>
</gene>
<dbReference type="EMBL" id="JARKIF010000036">
    <property type="protein sequence ID" value="KAJ7610206.1"/>
    <property type="molecule type" value="Genomic_DNA"/>
</dbReference>
<comment type="caution">
    <text evidence="1">The sequence shown here is derived from an EMBL/GenBank/DDBJ whole genome shotgun (WGS) entry which is preliminary data.</text>
</comment>